<dbReference type="GO" id="GO:0005525">
    <property type="term" value="F:GTP binding"/>
    <property type="evidence" value="ECO:0007669"/>
    <property type="project" value="UniProtKB-KW"/>
</dbReference>
<dbReference type="FunFam" id="1.20.120.1190:FF:000001">
    <property type="entry name" value="Nucleolar GTP-binding protein 1"/>
    <property type="match status" value="1"/>
</dbReference>
<dbReference type="InterPro" id="IPR006073">
    <property type="entry name" value="GTP-bd"/>
</dbReference>
<dbReference type="Pfam" id="PF17835">
    <property type="entry name" value="NOG1_N"/>
    <property type="match status" value="1"/>
</dbReference>
<dbReference type="EMBL" id="LC385825">
    <property type="protein sequence ID" value="BBE28384.1"/>
    <property type="molecule type" value="mRNA"/>
</dbReference>
<dbReference type="PANTHER" id="PTHR45759">
    <property type="entry name" value="NUCLEOLAR GTP-BINDING PROTEIN 1"/>
    <property type="match status" value="1"/>
</dbReference>
<feature type="compositionally biased region" description="Basic and acidic residues" evidence="8">
    <location>
        <begin position="560"/>
        <end position="575"/>
    </location>
</feature>
<dbReference type="PROSITE" id="PS51710">
    <property type="entry name" value="G_OBG"/>
    <property type="match status" value="1"/>
</dbReference>
<feature type="compositionally biased region" description="Basic residues" evidence="8">
    <location>
        <begin position="614"/>
        <end position="634"/>
    </location>
</feature>
<evidence type="ECO:0000256" key="8">
    <source>
        <dbReference type="SAM" id="MobiDB-lite"/>
    </source>
</evidence>
<dbReference type="Pfam" id="PF08155">
    <property type="entry name" value="NOGCT"/>
    <property type="match status" value="1"/>
</dbReference>
<dbReference type="FunFam" id="3.40.50.300:FF:000496">
    <property type="entry name" value="Nucleolar GTP-binding protein 1"/>
    <property type="match status" value="1"/>
</dbReference>
<gene>
    <name evidence="10" type="primary">GTPBP</name>
</gene>
<dbReference type="InterPro" id="IPR031167">
    <property type="entry name" value="G_OBG"/>
</dbReference>
<reference evidence="10" key="1">
    <citation type="submission" date="2018-05" db="EMBL/GenBank/DDBJ databases">
        <title>Cell adhesion inhibitory protein in the nematocyst of Aurelia sp.</title>
        <authorList>
            <person name="Arai K."/>
        </authorList>
    </citation>
    <scope>NUCLEOTIDE SEQUENCE</scope>
    <source>
        <tissue evidence="10">Nematocyst</tissue>
    </source>
</reference>
<evidence type="ECO:0000313" key="10">
    <source>
        <dbReference type="EMBL" id="BBE28384.1"/>
    </source>
</evidence>
<comment type="similarity">
    <text evidence="6">Belongs to the TRAFAC class OBG-HflX-like GTPase superfamily. OBG GTPase family. NOG subfamily.</text>
</comment>
<evidence type="ECO:0000256" key="5">
    <source>
        <dbReference type="ARBA" id="ARBA00023242"/>
    </source>
</evidence>
<keyword evidence="5 6" id="KW-0539">Nucleus</keyword>
<dbReference type="GO" id="GO:0005730">
    <property type="term" value="C:nucleolus"/>
    <property type="evidence" value="ECO:0007669"/>
    <property type="project" value="UniProtKB-SubCell"/>
</dbReference>
<protein>
    <recommendedName>
        <fullName evidence="6">Nucleolar GTP-binding protein 1</fullName>
    </recommendedName>
</protein>
<dbReference type="PRINTS" id="PR00326">
    <property type="entry name" value="GTP1OBG"/>
</dbReference>
<accession>A0A3G9EXZ7</accession>
<evidence type="ECO:0000256" key="6">
    <source>
        <dbReference type="PIRNR" id="PIRNR038919"/>
    </source>
</evidence>
<organism evidence="10">
    <name type="scientific">Aurelia sp. KA-2018</name>
    <dbReference type="NCBI Taxonomy" id="2212398"/>
    <lineage>
        <taxon>Eukaryota</taxon>
        <taxon>Metazoa</taxon>
        <taxon>Cnidaria</taxon>
        <taxon>Scyphozoa</taxon>
        <taxon>Semaeostomeae</taxon>
        <taxon>Ulmaridae</taxon>
        <taxon>Aurelia</taxon>
    </lineage>
</organism>
<feature type="coiled-coil region" evidence="7">
    <location>
        <begin position="466"/>
        <end position="493"/>
    </location>
</feature>
<dbReference type="Pfam" id="PF06858">
    <property type="entry name" value="NOG1"/>
    <property type="match status" value="1"/>
</dbReference>
<dbReference type="InterPro" id="IPR012973">
    <property type="entry name" value="NOG_C"/>
</dbReference>
<dbReference type="CDD" id="cd01897">
    <property type="entry name" value="NOG"/>
    <property type="match status" value="1"/>
</dbReference>
<dbReference type="AlphaFoldDB" id="A0A3G9EXZ7"/>
<feature type="compositionally biased region" description="Basic residues" evidence="8">
    <location>
        <begin position="586"/>
        <end position="597"/>
    </location>
</feature>
<evidence type="ECO:0000256" key="2">
    <source>
        <dbReference type="ARBA" id="ARBA00022517"/>
    </source>
</evidence>
<proteinExistence type="evidence at transcript level"/>
<keyword evidence="4" id="KW-0342">GTP-binding</keyword>
<comment type="function">
    <text evidence="6">Involved in the biogenesis of the 60S ribosomal subunit.</text>
</comment>
<keyword evidence="3" id="KW-0547">Nucleotide-binding</keyword>
<evidence type="ECO:0000256" key="7">
    <source>
        <dbReference type="SAM" id="Coils"/>
    </source>
</evidence>
<evidence type="ECO:0000256" key="4">
    <source>
        <dbReference type="ARBA" id="ARBA00023134"/>
    </source>
</evidence>
<dbReference type="GO" id="GO:0042254">
    <property type="term" value="P:ribosome biogenesis"/>
    <property type="evidence" value="ECO:0007669"/>
    <property type="project" value="UniProtKB-KW"/>
</dbReference>
<sequence>MATHYNFKKIQVVPTSKDFIDIILSKTQRKTPTVIHKNYKISRIRQFYTKKIKFTQQNYHDKLTQIITDFPRLEDIHPFYSDLLNILYDKDHYKLALGQINTARHLIDNVSKDYVRLMKYGDSLYRCKQLKKAALGRMCTIMKRQNQSLQYLEQVRQHLSRLPSIDPNTRTLLLCGFPNVGKSSFMNKVTRADVEVQPYAFTTKSLFVGHTDYKYLRWQVIDTPGILDHSLEERNTIEMQAITALAHIRAAVLYVMDLSEQCNHSIEEQIALFSNIKPLFTNKPIIVCLNKIDIVAVDDLPEEKKKLLDVFNEDGITVIPMGNVTEEGVMAARTDACERLLAHRVEVKMKSKKMGDIVNRLHVAVPKARDDKERPAFIPEGAVMKGKGMDIDKPYKKLQKEYEKELGDDYRFDDKKLYVVPDTEKYDIIPELINGKNIADFIDPEILEKLDALEREEELREGAGVYDEDIDDMDSEEEETQKLAEEIRKKKKIRLQENREKKRRNYATLPRKASLRLNKFGKPHKKDDDIEGMEFNIDGDIDMMDARARSVIRKNRKRKASEQASKHESTSRPPRDQSGIPDPQKRAKVRKLAKVSQRKMNMYGKAGEADRTIRTKMPKHLFAGKRKQGKTQRR</sequence>
<keyword evidence="2 6" id="KW-0690">Ribosome biogenesis</keyword>
<evidence type="ECO:0000256" key="3">
    <source>
        <dbReference type="ARBA" id="ARBA00022741"/>
    </source>
</evidence>
<dbReference type="InterPro" id="IPR010674">
    <property type="entry name" value="NOG1_Rossman_fold_dom"/>
</dbReference>
<dbReference type="InterPro" id="IPR024926">
    <property type="entry name" value="NOG1"/>
</dbReference>
<dbReference type="InterPro" id="IPR027417">
    <property type="entry name" value="P-loop_NTPase"/>
</dbReference>
<dbReference type="Gene3D" id="3.40.50.300">
    <property type="entry name" value="P-loop containing nucleotide triphosphate hydrolases"/>
    <property type="match status" value="1"/>
</dbReference>
<feature type="region of interest" description="Disordered" evidence="8">
    <location>
        <begin position="552"/>
        <end position="634"/>
    </location>
</feature>
<dbReference type="SUPFAM" id="SSF52540">
    <property type="entry name" value="P-loop containing nucleoside triphosphate hydrolases"/>
    <property type="match status" value="1"/>
</dbReference>
<feature type="domain" description="OBG-type G" evidence="9">
    <location>
        <begin position="170"/>
        <end position="341"/>
    </location>
</feature>
<evidence type="ECO:0000256" key="1">
    <source>
        <dbReference type="ARBA" id="ARBA00004604"/>
    </source>
</evidence>
<name>A0A3G9EXZ7_9CNID</name>
<comment type="subcellular location">
    <subcellularLocation>
        <location evidence="1 6">Nucleus</location>
        <location evidence="1 6">Nucleolus</location>
    </subcellularLocation>
</comment>
<keyword evidence="7" id="KW-0175">Coiled coil</keyword>
<dbReference type="PIRSF" id="PIRSF038919">
    <property type="entry name" value="NOG1"/>
    <property type="match status" value="1"/>
</dbReference>
<evidence type="ECO:0000259" key="9">
    <source>
        <dbReference type="PROSITE" id="PS51710"/>
    </source>
</evidence>
<dbReference type="InterPro" id="IPR041623">
    <property type="entry name" value="NOG1_N"/>
</dbReference>
<dbReference type="Gene3D" id="1.20.120.1190">
    <property type="match status" value="1"/>
</dbReference>